<gene>
    <name evidence="1" type="ORF">C7410_15322</name>
</gene>
<accession>A0A2V4TPF7</accession>
<name>A0A2V4TPF7_9BURK</name>
<dbReference type="OrthoDB" id="9015514at2"/>
<reference evidence="1 2" key="1">
    <citation type="submission" date="2018-06" db="EMBL/GenBank/DDBJ databases">
        <title>Genomic Encyclopedia of Type Strains, Phase IV (KMG-V): Genome sequencing to study the core and pangenomes of soil and plant-associated prokaryotes.</title>
        <authorList>
            <person name="Whitman W."/>
        </authorList>
    </citation>
    <scope>NUCLEOTIDE SEQUENCE [LARGE SCALE GENOMIC DNA]</scope>
    <source>
        <strain evidence="1 2">SRCL-318</strain>
    </source>
</reference>
<proteinExistence type="predicted"/>
<organism evidence="1 2">
    <name type="scientific">Paraburkholderia silvatlantica</name>
    <dbReference type="NCBI Taxonomy" id="321895"/>
    <lineage>
        <taxon>Bacteria</taxon>
        <taxon>Pseudomonadati</taxon>
        <taxon>Pseudomonadota</taxon>
        <taxon>Betaproteobacteria</taxon>
        <taxon>Burkholderiales</taxon>
        <taxon>Burkholderiaceae</taxon>
        <taxon>Paraburkholderia</taxon>
    </lineage>
</organism>
<protein>
    <submittedName>
        <fullName evidence="1">Uncharacterized protein</fullName>
    </submittedName>
</protein>
<dbReference type="AlphaFoldDB" id="A0A2V4TPF7"/>
<dbReference type="EMBL" id="QJSQ01000053">
    <property type="protein sequence ID" value="PYE12714.1"/>
    <property type="molecule type" value="Genomic_DNA"/>
</dbReference>
<dbReference type="Proteomes" id="UP000247772">
    <property type="component" value="Unassembled WGS sequence"/>
</dbReference>
<evidence type="ECO:0000313" key="2">
    <source>
        <dbReference type="Proteomes" id="UP000247772"/>
    </source>
</evidence>
<dbReference type="RefSeq" id="WP_110857888.1">
    <property type="nucleotide sequence ID" value="NZ_QJSQ01000053.1"/>
</dbReference>
<comment type="caution">
    <text evidence="1">The sequence shown here is derived from an EMBL/GenBank/DDBJ whole genome shotgun (WGS) entry which is preliminary data.</text>
</comment>
<evidence type="ECO:0000313" key="1">
    <source>
        <dbReference type="EMBL" id="PYE12714.1"/>
    </source>
</evidence>
<sequence>MEIRVAYEHSLASAPEEFIVQVPSQLVTGIPANVPRALLPEFIANLIVERSPTIGKIRNLRIL</sequence>